<dbReference type="AlphaFoldDB" id="A0A9W9VH42"/>
<organism evidence="1 2">
    <name type="scientific">Penicillium cataractarum</name>
    <dbReference type="NCBI Taxonomy" id="2100454"/>
    <lineage>
        <taxon>Eukaryota</taxon>
        <taxon>Fungi</taxon>
        <taxon>Dikarya</taxon>
        <taxon>Ascomycota</taxon>
        <taxon>Pezizomycotina</taxon>
        <taxon>Eurotiomycetes</taxon>
        <taxon>Eurotiomycetidae</taxon>
        <taxon>Eurotiales</taxon>
        <taxon>Aspergillaceae</taxon>
        <taxon>Penicillium</taxon>
    </lineage>
</organism>
<dbReference type="EMBL" id="JAPZBS010000002">
    <property type="protein sequence ID" value="KAJ5380604.1"/>
    <property type="molecule type" value="Genomic_DNA"/>
</dbReference>
<evidence type="ECO:0000313" key="1">
    <source>
        <dbReference type="EMBL" id="KAJ5380604.1"/>
    </source>
</evidence>
<protein>
    <recommendedName>
        <fullName evidence="3">ABM domain-containing protein</fullName>
    </recommendedName>
</protein>
<dbReference type="OrthoDB" id="3542212at2759"/>
<comment type="caution">
    <text evidence="1">The sequence shown here is derived from an EMBL/GenBank/DDBJ whole genome shotgun (WGS) entry which is preliminary data.</text>
</comment>
<dbReference type="PANTHER" id="PTHR42052">
    <property type="entry name" value="ABM DOMAIN-CONTAINING PROTEIN"/>
    <property type="match status" value="1"/>
</dbReference>
<evidence type="ECO:0000313" key="2">
    <source>
        <dbReference type="Proteomes" id="UP001147782"/>
    </source>
</evidence>
<accession>A0A9W9VH42</accession>
<sequence>MPITEFALLRLKEQEPSAKTKSSLRDVVKQQSAWSKHPVNFLRQIEDSGLVYLLGGWASVAEHFGDWITSAPNQRLLAELKDAIDIEWLFHLDIDPSARNIPLDAPVLGITRYFVEASRKDEFESIFQAGAPHLGEYTAPYSYAGGWRIDKDGEDEEFVLFSGWNKVEDHFGFAESDAFKEFGKIKSAIKGAEIKHAHLEKWG</sequence>
<dbReference type="Gene3D" id="3.30.70.100">
    <property type="match status" value="2"/>
</dbReference>
<dbReference type="GeneID" id="81435140"/>
<reference evidence="1" key="2">
    <citation type="journal article" date="2023" name="IMA Fungus">
        <title>Comparative genomic study of the Penicillium genus elucidates a diverse pangenome and 15 lateral gene transfer events.</title>
        <authorList>
            <person name="Petersen C."/>
            <person name="Sorensen T."/>
            <person name="Nielsen M.R."/>
            <person name="Sondergaard T.E."/>
            <person name="Sorensen J.L."/>
            <person name="Fitzpatrick D.A."/>
            <person name="Frisvad J.C."/>
            <person name="Nielsen K.L."/>
        </authorList>
    </citation>
    <scope>NUCLEOTIDE SEQUENCE</scope>
    <source>
        <strain evidence="1">IBT 29864</strain>
    </source>
</reference>
<reference evidence="1" key="1">
    <citation type="submission" date="2022-11" db="EMBL/GenBank/DDBJ databases">
        <authorList>
            <person name="Petersen C."/>
        </authorList>
    </citation>
    <scope>NUCLEOTIDE SEQUENCE</scope>
    <source>
        <strain evidence="1">IBT 29864</strain>
    </source>
</reference>
<keyword evidence="2" id="KW-1185">Reference proteome</keyword>
<gene>
    <name evidence="1" type="ORF">N7496_003032</name>
</gene>
<dbReference type="Proteomes" id="UP001147782">
    <property type="component" value="Unassembled WGS sequence"/>
</dbReference>
<evidence type="ECO:0008006" key="3">
    <source>
        <dbReference type="Google" id="ProtNLM"/>
    </source>
</evidence>
<proteinExistence type="predicted"/>
<dbReference type="PANTHER" id="PTHR42052:SF1">
    <property type="entry name" value="ABM DOMAIN-CONTAINING PROTEIN"/>
    <property type="match status" value="1"/>
</dbReference>
<name>A0A9W9VH42_9EURO</name>
<dbReference type="RefSeq" id="XP_056558175.1">
    <property type="nucleotide sequence ID" value="XM_056695963.1"/>
</dbReference>